<dbReference type="EMBL" id="BOVK01000073">
    <property type="protein sequence ID" value="GIQ71181.1"/>
    <property type="molecule type" value="Genomic_DNA"/>
</dbReference>
<evidence type="ECO:0000313" key="1">
    <source>
        <dbReference type="EMBL" id="GIQ71181.1"/>
    </source>
</evidence>
<sequence>MISITCCISICLHHNGQKIKTLNPGLDNKVIEYICDFCTHGTVAIITKWGKWGIRRINRAHCGYDFNVKQERA</sequence>
<comment type="caution">
    <text evidence="1">The sequence shown here is derived from an EMBL/GenBank/DDBJ whole genome shotgun (WGS) entry which is preliminary data.</text>
</comment>
<dbReference type="Proteomes" id="UP000677918">
    <property type="component" value="Unassembled WGS sequence"/>
</dbReference>
<gene>
    <name evidence="1" type="ORF">XYCOK13_40050</name>
</gene>
<accession>A0A8J4M4U5</accession>
<dbReference type="AlphaFoldDB" id="A0A8J4M4U5"/>
<proteinExistence type="predicted"/>
<reference evidence="1" key="1">
    <citation type="submission" date="2021-04" db="EMBL/GenBank/DDBJ databases">
        <title>Draft genome sequence of Xylanibacillus composti strain K13.</title>
        <authorList>
            <person name="Uke A."/>
            <person name="Chhe C."/>
            <person name="Baramee S."/>
            <person name="Kosugi A."/>
        </authorList>
    </citation>
    <scope>NUCLEOTIDE SEQUENCE</scope>
    <source>
        <strain evidence="1">K13</strain>
    </source>
</reference>
<name>A0A8J4M4U5_9BACL</name>
<evidence type="ECO:0000313" key="2">
    <source>
        <dbReference type="Proteomes" id="UP000677918"/>
    </source>
</evidence>
<keyword evidence="2" id="KW-1185">Reference proteome</keyword>
<organism evidence="1 2">
    <name type="scientific">Xylanibacillus composti</name>
    <dbReference type="NCBI Taxonomy" id="1572762"/>
    <lineage>
        <taxon>Bacteria</taxon>
        <taxon>Bacillati</taxon>
        <taxon>Bacillota</taxon>
        <taxon>Bacilli</taxon>
        <taxon>Bacillales</taxon>
        <taxon>Paenibacillaceae</taxon>
        <taxon>Xylanibacillus</taxon>
    </lineage>
</organism>
<protein>
    <submittedName>
        <fullName evidence="1">Uncharacterized protein</fullName>
    </submittedName>
</protein>